<dbReference type="EMBL" id="JAKWBL010000002">
    <property type="protein sequence ID" value="MCH5598946.1"/>
    <property type="molecule type" value="Genomic_DNA"/>
</dbReference>
<gene>
    <name evidence="4" type="ORF">MKP09_14040</name>
</gene>
<comment type="subcellular location">
    <subcellularLocation>
        <location evidence="1">Cell outer membrane</location>
    </subcellularLocation>
</comment>
<dbReference type="Proteomes" id="UP001202248">
    <property type="component" value="Unassembled WGS sequence"/>
</dbReference>
<evidence type="ECO:0000256" key="2">
    <source>
        <dbReference type="ARBA" id="ARBA00023136"/>
    </source>
</evidence>
<reference evidence="4 5" key="1">
    <citation type="submission" date="2022-02" db="EMBL/GenBank/DDBJ databases">
        <authorList>
            <person name="Min J."/>
        </authorList>
    </citation>
    <scope>NUCLEOTIDE SEQUENCE [LARGE SCALE GENOMIC DNA]</scope>
    <source>
        <strain evidence="4 5">GR10-1</strain>
    </source>
</reference>
<keyword evidence="3" id="KW-0998">Cell outer membrane</keyword>
<comment type="caution">
    <text evidence="4">The sequence shown here is derived from an EMBL/GenBank/DDBJ whole genome shotgun (WGS) entry which is preliminary data.</text>
</comment>
<organism evidence="4 5">
    <name type="scientific">Niabella ginsengisoli</name>
    <dbReference type="NCBI Taxonomy" id="522298"/>
    <lineage>
        <taxon>Bacteria</taxon>
        <taxon>Pseudomonadati</taxon>
        <taxon>Bacteroidota</taxon>
        <taxon>Chitinophagia</taxon>
        <taxon>Chitinophagales</taxon>
        <taxon>Chitinophagaceae</taxon>
        <taxon>Niabella</taxon>
    </lineage>
</organism>
<sequence length="787" mass="88734">MPKPVGIFDYMTLVNEQRMHNINGGTPLYTEEDFEAYRNGTKIAANWQDAIIRKSAPFTQHDISATGGTDRSSYFISLGYTSQDAFFKSDDVDYKRYNIRSNVSSKITDDLTFDLNLNAIMDRKNQPYISPWYVFRSLWYQPPIQNIYANNNPEYFNNVPSNLNGVAHASSDVNGYMIQTNKWFQSSASLTYQLPLEGLSLKGLYSYDFNDNNNKVYMKSYNLYNYDASTDTYNPVPQQTPSTIRRDYAEFPATLLQASLNYNRSFANKHNLTALLLYERGVRSGDNFFAQRELALPVDQLLAGISTNQQGGTNAGNLYKTINASWVGRLAYDFKGKYLAEFSFREDGSSKFAPEQQWGFFPAGFLAWRISEESFFKNSNALSFINSLKFRGSYGEMGDENASNYQFVSGYTYPVSGNATSLPGGSVFDGVFVNGAQGKGLANPLLSWYKSKMFNVGMDLQAWRGLLGLTVEYFDRERTGLLATRALTLPEEVGVGLPQENLNGDRARGFEFEITHDNHIGSFNYNVRGVFGYTRTMNTTQVSARAGNSYLNWNNSNYTQDRWNNIYWGYGSPGQFQSYNDIANNPFFVPRNTVVGDYIYEDWNGDGQISTQDNHPIAMAGLPLVTYGFTLGGSYKGIDLNMTWSGAGKVYVSYFEQLNTPLWAGGGALEQFMDRWHPADPTADPYDPNTAWVPGNYAYTGTIPYTNTLANASNAAYLRLKTVELGYTLSKKFFKGNGLKGLRLYANGYNPITFTKLKYLDPEHPSSQFGYLYPIDVKLTFGLNIQF</sequence>
<dbReference type="InterPro" id="IPR036942">
    <property type="entry name" value="Beta-barrel_TonB_sf"/>
</dbReference>
<keyword evidence="5" id="KW-1185">Reference proteome</keyword>
<evidence type="ECO:0000256" key="3">
    <source>
        <dbReference type="ARBA" id="ARBA00023237"/>
    </source>
</evidence>
<evidence type="ECO:0000313" key="4">
    <source>
        <dbReference type="EMBL" id="MCH5598946.1"/>
    </source>
</evidence>
<dbReference type="Gene3D" id="2.40.170.20">
    <property type="entry name" value="TonB-dependent receptor, beta-barrel domain"/>
    <property type="match status" value="1"/>
</dbReference>
<proteinExistence type="predicted"/>
<accession>A0ABS9SKX0</accession>
<dbReference type="NCBIfam" id="TIGR04056">
    <property type="entry name" value="OMP_RagA_SusC"/>
    <property type="match status" value="1"/>
</dbReference>
<protein>
    <submittedName>
        <fullName evidence="4">SusC/RagA family TonB-linked outer membrane protein</fullName>
    </submittedName>
</protein>
<evidence type="ECO:0000256" key="1">
    <source>
        <dbReference type="ARBA" id="ARBA00004442"/>
    </source>
</evidence>
<name>A0ABS9SKX0_9BACT</name>
<dbReference type="InterPro" id="IPR023996">
    <property type="entry name" value="TonB-dep_OMP_SusC/RagA"/>
</dbReference>
<keyword evidence="2" id="KW-0472">Membrane</keyword>
<evidence type="ECO:0000313" key="5">
    <source>
        <dbReference type="Proteomes" id="UP001202248"/>
    </source>
</evidence>
<dbReference type="SUPFAM" id="SSF56935">
    <property type="entry name" value="Porins"/>
    <property type="match status" value="1"/>
</dbReference>
<dbReference type="RefSeq" id="WP_240830609.1">
    <property type="nucleotide sequence ID" value="NZ_JAKWBL010000002.1"/>
</dbReference>